<reference evidence="3" key="1">
    <citation type="submission" date="2017-06" db="EMBL/GenBank/DDBJ databases">
        <authorList>
            <person name="Varghese N."/>
            <person name="Submissions S."/>
        </authorList>
    </citation>
    <scope>NUCLEOTIDE SEQUENCE [LARGE SCALE GENOMIC DNA]</scope>
    <source>
        <strain evidence="3">DSM 15668</strain>
    </source>
</reference>
<protein>
    <submittedName>
        <fullName evidence="2">MOFRL family protein</fullName>
    </submittedName>
</protein>
<dbReference type="AlphaFoldDB" id="A0A239A6U9"/>
<sequence>MASIATESADYGTPAPAPAVILAGGETTVTLKGKGKGGRNQELVLSALKIIGDRKGIAILSGGTDGIDGNSPYAGAVCDSQTFKNAHKLNLDIDKFIENNDSSTFFERTGGVIETGKTGTNVMDILIMVVGAVR</sequence>
<name>A0A239A6U9_9BACT</name>
<evidence type="ECO:0000313" key="2">
    <source>
        <dbReference type="EMBL" id="SNR90818.1"/>
    </source>
</evidence>
<dbReference type="Pfam" id="PF05161">
    <property type="entry name" value="MOFRL"/>
    <property type="match status" value="1"/>
</dbReference>
<dbReference type="PANTHER" id="PTHR12227:SF0">
    <property type="entry name" value="GLYCERATE KINASE"/>
    <property type="match status" value="1"/>
</dbReference>
<gene>
    <name evidence="2" type="ORF">SAMN06265340_11537</name>
</gene>
<dbReference type="InterPro" id="IPR039760">
    <property type="entry name" value="MOFRL_protein"/>
</dbReference>
<keyword evidence="3" id="KW-1185">Reference proteome</keyword>
<evidence type="ECO:0000259" key="1">
    <source>
        <dbReference type="Pfam" id="PF05161"/>
    </source>
</evidence>
<dbReference type="SUPFAM" id="SSF82544">
    <property type="entry name" value="GckA/TtuD-like"/>
    <property type="match status" value="1"/>
</dbReference>
<proteinExistence type="predicted"/>
<dbReference type="GO" id="GO:0008887">
    <property type="term" value="F:glycerate kinase activity"/>
    <property type="evidence" value="ECO:0007669"/>
    <property type="project" value="InterPro"/>
</dbReference>
<feature type="domain" description="MOFRL" evidence="1">
    <location>
        <begin position="20"/>
        <end position="124"/>
    </location>
</feature>
<dbReference type="Gene3D" id="3.40.1480.10">
    <property type="entry name" value="MOFRL domain"/>
    <property type="match status" value="1"/>
</dbReference>
<dbReference type="GO" id="GO:0005737">
    <property type="term" value="C:cytoplasm"/>
    <property type="evidence" value="ECO:0007669"/>
    <property type="project" value="TreeGrafter"/>
</dbReference>
<dbReference type="InterPro" id="IPR037035">
    <property type="entry name" value="GK-like_C_sf"/>
</dbReference>
<evidence type="ECO:0000313" key="3">
    <source>
        <dbReference type="Proteomes" id="UP000198405"/>
    </source>
</evidence>
<dbReference type="PANTHER" id="PTHR12227">
    <property type="entry name" value="GLYCERATE KINASE"/>
    <property type="match status" value="1"/>
</dbReference>
<dbReference type="EMBL" id="FZOB01000015">
    <property type="protein sequence ID" value="SNR90818.1"/>
    <property type="molecule type" value="Genomic_DNA"/>
</dbReference>
<accession>A0A239A6U9</accession>
<organism evidence="2 3">
    <name type="scientific">Desulfurobacterium atlanticum</name>
    <dbReference type="NCBI Taxonomy" id="240169"/>
    <lineage>
        <taxon>Bacteria</taxon>
        <taxon>Pseudomonadati</taxon>
        <taxon>Aquificota</taxon>
        <taxon>Aquificia</taxon>
        <taxon>Desulfurobacteriales</taxon>
        <taxon>Desulfurobacteriaceae</taxon>
        <taxon>Desulfurobacterium</taxon>
    </lineage>
</organism>
<dbReference type="InterPro" id="IPR007835">
    <property type="entry name" value="MOFRL"/>
</dbReference>
<dbReference type="Proteomes" id="UP000198405">
    <property type="component" value="Unassembled WGS sequence"/>
</dbReference>